<dbReference type="Gene3D" id="3.60.21.10">
    <property type="match status" value="1"/>
</dbReference>
<comment type="caution">
    <text evidence="2">The sequence shown here is derived from an EMBL/GenBank/DDBJ whole genome shotgun (WGS) entry which is preliminary data.</text>
</comment>
<dbReference type="SUPFAM" id="SSF56300">
    <property type="entry name" value="Metallo-dependent phosphatases"/>
    <property type="match status" value="1"/>
</dbReference>
<dbReference type="CDD" id="cd07397">
    <property type="entry name" value="MPP_NostocDevT-like"/>
    <property type="match status" value="1"/>
</dbReference>
<protein>
    <submittedName>
        <fullName evidence="2">TIGR04168 family protein</fullName>
    </submittedName>
</protein>
<dbReference type="InterPro" id="IPR004843">
    <property type="entry name" value="Calcineurin-like_PHP"/>
</dbReference>
<dbReference type="PANTHER" id="PTHR35769">
    <property type="entry name" value="CALCINEURIN-LIKE METALLO-PHOSPHOESTERASE SUPERFAMILY PROTEIN"/>
    <property type="match status" value="1"/>
</dbReference>
<proteinExistence type="predicted"/>
<dbReference type="InterPro" id="IPR027629">
    <property type="entry name" value="DevT-like"/>
</dbReference>
<name>A0A7C3KF41_9CYAN</name>
<dbReference type="EMBL" id="DSRU01000254">
    <property type="protein sequence ID" value="HFM99529.1"/>
    <property type="molecule type" value="Genomic_DNA"/>
</dbReference>
<dbReference type="PANTHER" id="PTHR35769:SF2">
    <property type="entry name" value="CALCINEURIN-LIKE METALLO-PHOSPHOESTERASE SUPERFAMILY PROTEIN"/>
    <property type="match status" value="1"/>
</dbReference>
<dbReference type="NCBIfam" id="TIGR04168">
    <property type="entry name" value="TIGR04168 family protein"/>
    <property type="match status" value="1"/>
</dbReference>
<dbReference type="GO" id="GO:0016787">
    <property type="term" value="F:hydrolase activity"/>
    <property type="evidence" value="ECO:0007669"/>
    <property type="project" value="InterPro"/>
</dbReference>
<accession>A0A7C3KF41</accession>
<dbReference type="InterPro" id="IPR029052">
    <property type="entry name" value="Metallo-depent_PP-like"/>
</dbReference>
<sequence>MPQRESAKTSSLPLPLQIAVIGDVHDAWDAEDALALEQLGVDLVLFVGDFGNESVGVVRQVASVNLPKAVVLGNHDAWFSATEWGMKKCPYDRTQEDRVQQQLDALGSAHVGYAKLDFAELEVSVVGARPFSWGGSEWKTVDFYKTRYGVENFTESTAKILHAVQQTASDHLIFIGHCGPLGLGDRPENICGKDWQPLGGDHGDPDFAEAISQARQLGKHIPLVAFGHMHHHLRHTKDRLRQRVAIDDAGTVYVNAACVPRIVRHLEGAHRNFTIVTLEQQRVTEVALVWLDQNFNTVSKEILYTNETGNSSAVQREELISPSSI</sequence>
<evidence type="ECO:0000259" key="1">
    <source>
        <dbReference type="Pfam" id="PF00149"/>
    </source>
</evidence>
<dbReference type="AlphaFoldDB" id="A0A7C3KF41"/>
<evidence type="ECO:0000313" key="2">
    <source>
        <dbReference type="EMBL" id="HFM99529.1"/>
    </source>
</evidence>
<organism evidence="2">
    <name type="scientific">Oscillatoriales cyanobacterium SpSt-418</name>
    <dbReference type="NCBI Taxonomy" id="2282169"/>
    <lineage>
        <taxon>Bacteria</taxon>
        <taxon>Bacillati</taxon>
        <taxon>Cyanobacteriota</taxon>
        <taxon>Cyanophyceae</taxon>
        <taxon>Oscillatoriophycideae</taxon>
        <taxon>Oscillatoriales</taxon>
    </lineage>
</organism>
<feature type="domain" description="Calcineurin-like phosphoesterase" evidence="1">
    <location>
        <begin position="17"/>
        <end position="231"/>
    </location>
</feature>
<gene>
    <name evidence="2" type="ORF">ENR64_17550</name>
</gene>
<dbReference type="Pfam" id="PF00149">
    <property type="entry name" value="Metallophos"/>
    <property type="match status" value="1"/>
</dbReference>
<reference evidence="2" key="1">
    <citation type="journal article" date="2020" name="mSystems">
        <title>Genome- and Community-Level Interaction Insights into Carbon Utilization and Element Cycling Functions of Hydrothermarchaeota in Hydrothermal Sediment.</title>
        <authorList>
            <person name="Zhou Z."/>
            <person name="Liu Y."/>
            <person name="Xu W."/>
            <person name="Pan J."/>
            <person name="Luo Z.H."/>
            <person name="Li M."/>
        </authorList>
    </citation>
    <scope>NUCLEOTIDE SEQUENCE [LARGE SCALE GENOMIC DNA]</scope>
    <source>
        <strain evidence="2">SpSt-418</strain>
    </source>
</reference>